<dbReference type="PANTHER" id="PTHR15696">
    <property type="entry name" value="SMG-7 SUPPRESSOR WITH MORPHOLOGICAL EFFECT ON GENITALIA PROTEIN 7"/>
    <property type="match status" value="1"/>
</dbReference>
<proteinExistence type="predicted"/>
<gene>
    <name evidence="2" type="ORF">AAFC00_004028</name>
</gene>
<dbReference type="Pfam" id="PF10373">
    <property type="entry name" value="EST1_DNA_bind"/>
    <property type="match status" value="1"/>
</dbReference>
<dbReference type="PANTHER" id="PTHR15696:SF0">
    <property type="entry name" value="TELOMERASE-BINDING PROTEIN EST1A"/>
    <property type="match status" value="1"/>
</dbReference>
<keyword evidence="3" id="KW-1185">Reference proteome</keyword>
<organism evidence="2 3">
    <name type="scientific">Neodothiora populina</name>
    <dbReference type="NCBI Taxonomy" id="2781224"/>
    <lineage>
        <taxon>Eukaryota</taxon>
        <taxon>Fungi</taxon>
        <taxon>Dikarya</taxon>
        <taxon>Ascomycota</taxon>
        <taxon>Pezizomycotina</taxon>
        <taxon>Dothideomycetes</taxon>
        <taxon>Dothideomycetidae</taxon>
        <taxon>Dothideales</taxon>
        <taxon>Dothioraceae</taxon>
        <taxon>Neodothiora</taxon>
    </lineage>
</organism>
<evidence type="ECO:0000313" key="3">
    <source>
        <dbReference type="Proteomes" id="UP001562354"/>
    </source>
</evidence>
<dbReference type="Gene3D" id="1.25.40.10">
    <property type="entry name" value="Tetratricopeptide repeat domain"/>
    <property type="match status" value="1"/>
</dbReference>
<dbReference type="InterPro" id="IPR011990">
    <property type="entry name" value="TPR-like_helical_dom_sf"/>
</dbReference>
<feature type="domain" description="DNA/RNA-binding" evidence="1">
    <location>
        <begin position="18"/>
        <end position="112"/>
    </location>
</feature>
<protein>
    <recommendedName>
        <fullName evidence="1">DNA/RNA-binding domain-containing protein</fullName>
    </recommendedName>
</protein>
<comment type="caution">
    <text evidence="2">The sequence shown here is derived from an EMBL/GenBank/DDBJ whole genome shotgun (WGS) entry which is preliminary data.</text>
</comment>
<dbReference type="SUPFAM" id="SSF48452">
    <property type="entry name" value="TPR-like"/>
    <property type="match status" value="1"/>
</dbReference>
<name>A0ABR3PIB4_9PEZI</name>
<sequence>MAIEDGNQRDRDIWGEVARSWYSTASDISPDTGRLYHHLGILARPNAVEQLSLYCRSLICVSPFQNAHESLSNLLTSALSPEKAGRTVLCIHELDATFIHIHAAMYTQLAQKAEKSVSFEDVYEKQGMYIAGLAGQIDYLGERWKKHGVCIAIANIAACLGYGDEGTDNPILAALTSLSDATESVQLSDSDWSSLMQATGLLFSVLAVALSRKADFTVLPHVHVLLVFIRGVVSLSFGSAPYLQTFVDLVPWLELGAFLNSFPRPDTISEDVLDAADLRAVERRACPLFEDYSLRGAVWGRNYLAEKWFTNSSDDSTGEVEELSANDTRLQRVLWLGVSISKRVNHLRFNADSMTFIDGHRYSQ</sequence>
<evidence type="ECO:0000313" key="2">
    <source>
        <dbReference type="EMBL" id="KAL1305878.1"/>
    </source>
</evidence>
<dbReference type="InterPro" id="IPR018834">
    <property type="entry name" value="DNA/RNA-bd_Est1-type"/>
</dbReference>
<dbReference type="InterPro" id="IPR045153">
    <property type="entry name" value="Est1/Ebs1-like"/>
</dbReference>
<reference evidence="2 3" key="1">
    <citation type="submission" date="2024-07" db="EMBL/GenBank/DDBJ databases">
        <title>Draft sequence of the Neodothiora populina.</title>
        <authorList>
            <person name="Drown D.D."/>
            <person name="Schuette U.S."/>
            <person name="Buechlein A.B."/>
            <person name="Rusch D.R."/>
            <person name="Winton L.W."/>
            <person name="Adams G.A."/>
        </authorList>
    </citation>
    <scope>NUCLEOTIDE SEQUENCE [LARGE SCALE GENOMIC DNA]</scope>
    <source>
        <strain evidence="2 3">CPC 39397</strain>
    </source>
</reference>
<accession>A0ABR3PIB4</accession>
<dbReference type="Proteomes" id="UP001562354">
    <property type="component" value="Unassembled WGS sequence"/>
</dbReference>
<dbReference type="RefSeq" id="XP_069202151.1">
    <property type="nucleotide sequence ID" value="XM_069343598.1"/>
</dbReference>
<evidence type="ECO:0000259" key="1">
    <source>
        <dbReference type="Pfam" id="PF10373"/>
    </source>
</evidence>
<dbReference type="GeneID" id="95977728"/>
<dbReference type="EMBL" id="JBFMKM010000005">
    <property type="protein sequence ID" value="KAL1305878.1"/>
    <property type="molecule type" value="Genomic_DNA"/>
</dbReference>